<evidence type="ECO:0000256" key="6">
    <source>
        <dbReference type="ARBA" id="ARBA00023029"/>
    </source>
</evidence>
<evidence type="ECO:0000313" key="11">
    <source>
        <dbReference type="EMBL" id="ESQ50138.1"/>
    </source>
</evidence>
<keyword evidence="7 9" id="KW-0238">DNA-binding</keyword>
<dbReference type="GO" id="GO:0005524">
    <property type="term" value="F:ATP binding"/>
    <property type="evidence" value="ECO:0007669"/>
    <property type="project" value="UniProtKB-KW"/>
</dbReference>
<dbReference type="Proteomes" id="UP000030689">
    <property type="component" value="Unassembled WGS sequence"/>
</dbReference>
<dbReference type="EC" id="5.6.2.2" evidence="3"/>
<evidence type="ECO:0000313" key="12">
    <source>
        <dbReference type="Proteomes" id="UP000030689"/>
    </source>
</evidence>
<keyword evidence="6" id="KW-0799">Topoisomerase</keyword>
<accession>V4MCE0</accession>
<dbReference type="GO" id="GO:0003677">
    <property type="term" value="F:DNA binding"/>
    <property type="evidence" value="ECO:0007669"/>
    <property type="project" value="UniProtKB-UniRule"/>
</dbReference>
<keyword evidence="8" id="KW-0413">Isomerase</keyword>
<dbReference type="AlphaFoldDB" id="V4MCE0"/>
<evidence type="ECO:0000256" key="7">
    <source>
        <dbReference type="ARBA" id="ARBA00023125"/>
    </source>
</evidence>
<keyword evidence="12" id="KW-1185">Reference proteome</keyword>
<evidence type="ECO:0000256" key="5">
    <source>
        <dbReference type="ARBA" id="ARBA00022840"/>
    </source>
</evidence>
<organism evidence="11 12">
    <name type="scientific">Eutrema salsugineum</name>
    <name type="common">Saltwater cress</name>
    <name type="synonym">Sisymbrium salsugineum</name>
    <dbReference type="NCBI Taxonomy" id="72664"/>
    <lineage>
        <taxon>Eukaryota</taxon>
        <taxon>Viridiplantae</taxon>
        <taxon>Streptophyta</taxon>
        <taxon>Embryophyta</taxon>
        <taxon>Tracheophyta</taxon>
        <taxon>Spermatophyta</taxon>
        <taxon>Magnoliopsida</taxon>
        <taxon>eudicotyledons</taxon>
        <taxon>Gunneridae</taxon>
        <taxon>Pentapetalae</taxon>
        <taxon>rosids</taxon>
        <taxon>malvids</taxon>
        <taxon>Brassicales</taxon>
        <taxon>Brassicaceae</taxon>
        <taxon>Eutremeae</taxon>
        <taxon>Eutrema</taxon>
    </lineage>
</organism>
<dbReference type="InterPro" id="IPR050634">
    <property type="entry name" value="DNA_Topoisomerase_II"/>
</dbReference>
<dbReference type="GO" id="GO:0000819">
    <property type="term" value="P:sister chromatid segregation"/>
    <property type="evidence" value="ECO:0007669"/>
    <property type="project" value="TreeGrafter"/>
</dbReference>
<gene>
    <name evidence="11" type="ORF">EUTSA_v10002141mg</name>
</gene>
<name>V4MCE0_EUTSA</name>
<dbReference type="GO" id="GO:0003918">
    <property type="term" value="F:DNA topoisomerase type II (double strand cut, ATP-hydrolyzing) activity"/>
    <property type="evidence" value="ECO:0007669"/>
    <property type="project" value="UniProtKB-EC"/>
</dbReference>
<keyword evidence="4" id="KW-0547">Nucleotide-binding</keyword>
<reference evidence="11 12" key="1">
    <citation type="journal article" date="2013" name="Front. Plant Sci.">
        <title>The Reference Genome of the Halophytic Plant Eutrema salsugineum.</title>
        <authorList>
            <person name="Yang R."/>
            <person name="Jarvis D.E."/>
            <person name="Chen H."/>
            <person name="Beilstein M.A."/>
            <person name="Grimwood J."/>
            <person name="Jenkins J."/>
            <person name="Shu S."/>
            <person name="Prochnik S."/>
            <person name="Xin M."/>
            <person name="Ma C."/>
            <person name="Schmutz J."/>
            <person name="Wing R.A."/>
            <person name="Mitchell-Olds T."/>
            <person name="Schumaker K.S."/>
            <person name="Wang X."/>
        </authorList>
    </citation>
    <scope>NUCLEOTIDE SEQUENCE [LARGE SCALE GENOMIC DNA]</scope>
</reference>
<dbReference type="GO" id="GO:0005634">
    <property type="term" value="C:nucleus"/>
    <property type="evidence" value="ECO:0007669"/>
    <property type="project" value="TreeGrafter"/>
</dbReference>
<comment type="caution">
    <text evidence="9">Lacks conserved residue(s) required for the propagation of feature annotation.</text>
</comment>
<comment type="catalytic activity">
    <reaction evidence="1">
        <text>ATP-dependent breakage, passage and rejoining of double-stranded DNA.</text>
        <dbReference type="EC" id="5.6.2.2"/>
    </reaction>
</comment>
<dbReference type="eggNOG" id="KOG0355">
    <property type="taxonomic scope" value="Eukaryota"/>
</dbReference>
<keyword evidence="5" id="KW-0067">ATP-binding</keyword>
<dbReference type="InterPro" id="IPR013760">
    <property type="entry name" value="Topo_IIA-like_dom_sf"/>
</dbReference>
<dbReference type="PANTHER" id="PTHR10169">
    <property type="entry name" value="DNA TOPOISOMERASE/GYRASE"/>
    <property type="match status" value="1"/>
</dbReference>
<dbReference type="Gene3D" id="3.90.199.10">
    <property type="entry name" value="Topoisomerase II, domain 5"/>
    <property type="match status" value="1"/>
</dbReference>
<dbReference type="Gramene" id="ESQ50138">
    <property type="protein sequence ID" value="ESQ50138"/>
    <property type="gene ID" value="EUTSA_v10002141mg"/>
</dbReference>
<evidence type="ECO:0000256" key="8">
    <source>
        <dbReference type="ARBA" id="ARBA00023235"/>
    </source>
</evidence>
<sequence length="71" mass="7995">MNKELNLISIADLSRSIPSAVDGLKPSQRKILFCTFKRNFNEQARIAQFTGYVPQGSAYHHGKWSLSSNII</sequence>
<evidence type="ECO:0000259" key="10">
    <source>
        <dbReference type="PROSITE" id="PS52040"/>
    </source>
</evidence>
<dbReference type="SUPFAM" id="SSF56719">
    <property type="entry name" value="Type II DNA topoisomerase"/>
    <property type="match status" value="1"/>
</dbReference>
<feature type="domain" description="Topo IIA-type catalytic" evidence="10">
    <location>
        <begin position="17"/>
        <end position="71"/>
    </location>
</feature>
<dbReference type="EMBL" id="KI517398">
    <property type="protein sequence ID" value="ESQ50138.1"/>
    <property type="molecule type" value="Genomic_DNA"/>
</dbReference>
<dbReference type="GO" id="GO:0006265">
    <property type="term" value="P:DNA topological change"/>
    <property type="evidence" value="ECO:0007669"/>
    <property type="project" value="InterPro"/>
</dbReference>
<dbReference type="InterPro" id="IPR013758">
    <property type="entry name" value="Topo_IIA_A/C_ab"/>
</dbReference>
<dbReference type="Pfam" id="PF00521">
    <property type="entry name" value="DNA_topoisoIV"/>
    <property type="match status" value="1"/>
</dbReference>
<proteinExistence type="predicted"/>
<protein>
    <recommendedName>
        <fullName evidence="3">DNA topoisomerase (ATP-hydrolyzing)</fullName>
        <ecNumber evidence="3">5.6.2.2</ecNumber>
    </recommendedName>
</protein>
<comment type="cofactor">
    <cofactor evidence="2">
        <name>Mg(2+)</name>
        <dbReference type="ChEBI" id="CHEBI:18420"/>
    </cofactor>
</comment>
<evidence type="ECO:0000256" key="3">
    <source>
        <dbReference type="ARBA" id="ARBA00012895"/>
    </source>
</evidence>
<evidence type="ECO:0000256" key="2">
    <source>
        <dbReference type="ARBA" id="ARBA00001946"/>
    </source>
</evidence>
<dbReference type="PANTHER" id="PTHR10169:SF38">
    <property type="entry name" value="DNA TOPOISOMERASE 2"/>
    <property type="match status" value="1"/>
</dbReference>
<dbReference type="GO" id="GO:0000712">
    <property type="term" value="P:resolution of meiotic recombination intermediates"/>
    <property type="evidence" value="ECO:0007669"/>
    <property type="project" value="TreeGrafter"/>
</dbReference>
<dbReference type="KEGG" id="eus:EUTSA_v10002141mg"/>
<evidence type="ECO:0000256" key="1">
    <source>
        <dbReference type="ARBA" id="ARBA00000185"/>
    </source>
</evidence>
<dbReference type="PROSITE" id="PS52040">
    <property type="entry name" value="TOPO_IIA"/>
    <property type="match status" value="1"/>
</dbReference>
<evidence type="ECO:0000256" key="9">
    <source>
        <dbReference type="PROSITE-ProRule" id="PRU01384"/>
    </source>
</evidence>
<dbReference type="InterPro" id="IPR002205">
    <property type="entry name" value="Topo_IIA_dom_A"/>
</dbReference>
<dbReference type="STRING" id="72664.V4MCE0"/>
<evidence type="ECO:0000256" key="4">
    <source>
        <dbReference type="ARBA" id="ARBA00022741"/>
    </source>
</evidence>